<dbReference type="EMBL" id="NMPR01000145">
    <property type="protein sequence ID" value="KAA8629216.1"/>
    <property type="molecule type" value="Genomic_DNA"/>
</dbReference>
<evidence type="ECO:0000313" key="3">
    <source>
        <dbReference type="Proteomes" id="UP000433876"/>
    </source>
</evidence>
<sequence length="1044" mass="113935">MSPDHLGPQIIKLLISRGIKSTALQHAFDLFKREHGLLQSLADNANTQLDKAVDEIDGTKTDADQAGEHFAQGLTMYHQALGPIGALVSALGADSSFEELGDLLKDALDKKKPVQQRIDEVHRSETRIEELRKQLKQKIESVLAIRGAPRFVLVAGDDGHEQFILDWSHVLPAPVQAQVQGVLSTPVWDISYQGTTVKVLVRVRFVYEDEEFTGPWSDASSVVYTKKLDAPKGVSIITGQTDRRTVAFTVRFPKAPAGTYEVAVTPADYQTHKLAVLHKKITTFTDGELIFPLDVWQFHPDAIKYGTLQVLVRRVTADKSKYRDSTWTLVPNSEFIVKIFEGTNSVVARRFGKAIIVEWEQPGPASDDFELVELDAKKNPAAVSQQLMQSPDNRRVVRLTKLPAPSEEGTISLAIRAVPAEAPAMTYYLPARLPVKLTPETVFSITDESYYDIGARSTVLYVTAPTQLTQAAQEVVVSFATPEGTQARQDVRAPLEPIDDHRARIVVPLALGPGFGNKAPGYITVKAVHSFAQVIGSPSDRWKFPDLNSSFSLVPFQVSITVDGSIQLSWTPVPGTDRTYLFTLLDSKQEHKSSTLSASLATDTAIKFSADSIRALLTSDATHLIISVVVAIASVRSQASLLYITLPNAQQDRQIVSIPSQQVSCLTWRVLPQSNIVALHRPTQRHMEFFTSIHDPEVEQIQIRGLLTDPPKTYPVTAAAEPPLANGSSAITVCSRADSEAPSAKSPFELFYIGDHGRIYGRPWDTQFEDNRLVWRTPIDYPFRDGMDSTLNGGALSAVARSGSIELFWAGPDGKIWRAFWTEQDGWLPSDKVEQITTEGVVVSEAAVSADGGFPAEGRPALEALQVTFRDDAPTVLFSVAVDGSVLSFVGPHYTPVPVEGAKASFTGGIATAATRDQDEDRVGDEGELGQWTVVDVTTENGAHANSKVTVVQSSVASGAAGLMVMWATPEGEMRATRVAVSASSEIMSWYSFALGKQLKFGSAGPLQVAAAADVGGKRAIAWCSEDQRISELEFDFEGEWIQY</sequence>
<proteinExistence type="predicted"/>
<feature type="coiled-coil region" evidence="1">
    <location>
        <begin position="114"/>
        <end position="141"/>
    </location>
</feature>
<name>A0A8S8ZK39_SORMA</name>
<dbReference type="OMA" id="DEPINAF"/>
<organism evidence="2 3">
    <name type="scientific">Sordaria macrospora</name>
    <dbReference type="NCBI Taxonomy" id="5147"/>
    <lineage>
        <taxon>Eukaryota</taxon>
        <taxon>Fungi</taxon>
        <taxon>Dikarya</taxon>
        <taxon>Ascomycota</taxon>
        <taxon>Pezizomycotina</taxon>
        <taxon>Sordariomycetes</taxon>
        <taxon>Sordariomycetidae</taxon>
        <taxon>Sordariales</taxon>
        <taxon>Sordariaceae</taxon>
        <taxon>Sordaria</taxon>
    </lineage>
</organism>
<evidence type="ECO:0000313" key="2">
    <source>
        <dbReference type="EMBL" id="KAA8629216.1"/>
    </source>
</evidence>
<dbReference type="Gene3D" id="2.120.10.70">
    <property type="entry name" value="Fucose-specific lectin"/>
    <property type="match status" value="1"/>
</dbReference>
<accession>A0A8S8ZK39</accession>
<protein>
    <submittedName>
        <fullName evidence="2">Uncharacterized protein</fullName>
    </submittedName>
</protein>
<keyword evidence="1" id="KW-0175">Coiled coil</keyword>
<dbReference type="VEuPathDB" id="FungiDB:SMAC_03721"/>
<dbReference type="Proteomes" id="UP000433876">
    <property type="component" value="Unassembled WGS sequence"/>
</dbReference>
<reference evidence="2 3" key="1">
    <citation type="submission" date="2017-07" db="EMBL/GenBank/DDBJ databases">
        <title>Genome sequence of the Sordaria macrospora wild type strain R19027.</title>
        <authorList>
            <person name="Nowrousian M."/>
            <person name="Teichert I."/>
            <person name="Kueck U."/>
        </authorList>
    </citation>
    <scope>NUCLEOTIDE SEQUENCE [LARGE SCALE GENOMIC DNA]</scope>
    <source>
        <strain evidence="2 3">R19027</strain>
        <tissue evidence="2">Mycelium</tissue>
    </source>
</reference>
<gene>
    <name evidence="2" type="ORF">SMACR_03721</name>
</gene>
<comment type="caution">
    <text evidence="2">The sequence shown here is derived from an EMBL/GenBank/DDBJ whole genome shotgun (WGS) entry which is preliminary data.</text>
</comment>
<dbReference type="AlphaFoldDB" id="A0A8S8ZK39"/>
<evidence type="ECO:0000256" key="1">
    <source>
        <dbReference type="SAM" id="Coils"/>
    </source>
</evidence>